<evidence type="ECO:0000256" key="17">
    <source>
        <dbReference type="ARBA" id="ARBA00024827"/>
    </source>
</evidence>
<dbReference type="Gene3D" id="3.30.565.10">
    <property type="entry name" value="Histidine kinase-like ATPase, C-terminal domain"/>
    <property type="match status" value="1"/>
</dbReference>
<dbReference type="EC" id="2.7.13.3" evidence="4"/>
<evidence type="ECO:0000256" key="14">
    <source>
        <dbReference type="ARBA" id="ARBA00023004"/>
    </source>
</evidence>
<dbReference type="PROSITE" id="PS50109">
    <property type="entry name" value="HIS_KIN"/>
    <property type="match status" value="1"/>
</dbReference>
<feature type="domain" description="Histidine kinase" evidence="22">
    <location>
        <begin position="531"/>
        <end position="616"/>
    </location>
</feature>
<keyword evidence="15" id="KW-0902">Two-component regulatory system</keyword>
<evidence type="ECO:0000256" key="18">
    <source>
        <dbReference type="ARBA" id="ARBA00030800"/>
    </source>
</evidence>
<evidence type="ECO:0000256" key="11">
    <source>
        <dbReference type="ARBA" id="ARBA00022741"/>
    </source>
</evidence>
<feature type="signal peptide" evidence="21">
    <location>
        <begin position="1"/>
        <end position="20"/>
    </location>
</feature>
<dbReference type="InterPro" id="IPR050482">
    <property type="entry name" value="Sensor_HK_TwoCompSys"/>
</dbReference>
<keyword evidence="21" id="KW-0732">Signal</keyword>
<dbReference type="PANTHER" id="PTHR24421">
    <property type="entry name" value="NITRATE/NITRITE SENSOR PROTEIN NARX-RELATED"/>
    <property type="match status" value="1"/>
</dbReference>
<keyword evidence="20" id="KW-1133">Transmembrane helix</keyword>
<sequence length="616" mass="71904">MILFRNIVFFILFFNFSSYAQTDEIDQLFRYNKYDKLEILLFESSEVDATNLKLAQSKYYNTFKQLEQSFEVLFNLDTTRLSTKQKAYYYHNLAESYDLNSNFDLAADNYLIAQKYYKEIDDLVNYNSINLDLFYAIANPDIYQNPVDYLKAFQELAVTTKDTLQLVDLELELAFESLEQENDTTAKFLDHIQNAYDYLEHDFSSYKLGVVHTFHAFYYTDVIIDKDSASYYYNKAIEINKELGLPHKVALGYFSLGDLSRYTEDYEKAIFWTKKANDYRNFNYDFELTAYINQKLAEDYKEINQLDSAYFYLNKSVQYRDSLNIQKQNINLTRFEAEKKEKENLILEKENQRNEALILGSLGALVLLIFLSFSVYKNARRKEEIIQKDKALEIKKIEEKLKKQQLKALDALVVGQEKERMRIASELHDNIGSNFMAIKSYFDHFKNEFEIQDSSSQVFEKTHELLEETYHDIRSLAHLKHSGLMNDNGLFPALQKLSKNVSSFSKTQVDFNSFIEEEVELNEKLELNVFRIVQESMANVVKHSKAKTASISITKIDSLLNIIIEDDGVGFDKNKISNNDSFGLQSIKERVQLLNGNFSIDSKEGRGTTILIDIPL</sequence>
<accession>A0ABN1KDS7</accession>
<feature type="chain" id="PRO_5045670290" description="Oxygen sensor histidine kinase NreB" evidence="21">
    <location>
        <begin position="21"/>
        <end position="616"/>
    </location>
</feature>
<keyword evidence="16" id="KW-0411">Iron-sulfur</keyword>
<evidence type="ECO:0000256" key="3">
    <source>
        <dbReference type="ARBA" id="ARBA00004496"/>
    </source>
</evidence>
<keyword evidence="14" id="KW-0408">Iron</keyword>
<comment type="subcellular location">
    <subcellularLocation>
        <location evidence="3">Cytoplasm</location>
    </subcellularLocation>
</comment>
<evidence type="ECO:0000259" key="22">
    <source>
        <dbReference type="PROSITE" id="PS50109"/>
    </source>
</evidence>
<evidence type="ECO:0000256" key="10">
    <source>
        <dbReference type="ARBA" id="ARBA00022723"/>
    </source>
</evidence>
<comment type="function">
    <text evidence="17">Member of the two-component regulatory system NreB/NreC involved in the control of dissimilatory nitrate/nitrite reduction in response to oxygen. NreB functions as a direct oxygen sensor histidine kinase which is autophosphorylated, in the absence of oxygen, probably at the conserved histidine residue, and transfers its phosphate group probably to a conserved aspartate residue of NreC. NreB/NreC activates the expression of the nitrate (narGHJI) and nitrite (nir) reductase operons, as well as the putative nitrate transporter gene narT.</text>
</comment>
<dbReference type="Proteomes" id="UP001500185">
    <property type="component" value="Unassembled WGS sequence"/>
</dbReference>
<evidence type="ECO:0000256" key="20">
    <source>
        <dbReference type="SAM" id="Phobius"/>
    </source>
</evidence>
<feature type="transmembrane region" description="Helical" evidence="20">
    <location>
        <begin position="356"/>
        <end position="376"/>
    </location>
</feature>
<evidence type="ECO:0000256" key="1">
    <source>
        <dbReference type="ARBA" id="ARBA00000085"/>
    </source>
</evidence>
<keyword evidence="12" id="KW-0418">Kinase</keyword>
<proteinExistence type="predicted"/>
<keyword evidence="24" id="KW-1185">Reference proteome</keyword>
<dbReference type="InterPro" id="IPR003594">
    <property type="entry name" value="HATPase_dom"/>
</dbReference>
<keyword evidence="20" id="KW-0472">Membrane</keyword>
<keyword evidence="8" id="KW-0597">Phosphoprotein</keyword>
<dbReference type="InterPro" id="IPR004358">
    <property type="entry name" value="Sig_transdc_His_kin-like_C"/>
</dbReference>
<gene>
    <name evidence="23" type="ORF">GCM10009433_25030</name>
</gene>
<evidence type="ECO:0000256" key="5">
    <source>
        <dbReference type="ARBA" id="ARBA00017322"/>
    </source>
</evidence>
<dbReference type="SUPFAM" id="SSF48452">
    <property type="entry name" value="TPR-like"/>
    <property type="match status" value="1"/>
</dbReference>
<protein>
    <recommendedName>
        <fullName evidence="5">Oxygen sensor histidine kinase NreB</fullName>
        <ecNumber evidence="4">2.7.13.3</ecNumber>
    </recommendedName>
    <alternativeName>
        <fullName evidence="18">Nitrogen regulation protein B</fullName>
    </alternativeName>
</protein>
<keyword evidence="9" id="KW-0808">Transferase</keyword>
<evidence type="ECO:0000313" key="23">
    <source>
        <dbReference type="EMBL" id="GAA0763546.1"/>
    </source>
</evidence>
<evidence type="ECO:0000256" key="9">
    <source>
        <dbReference type="ARBA" id="ARBA00022679"/>
    </source>
</evidence>
<comment type="catalytic activity">
    <reaction evidence="1">
        <text>ATP + protein L-histidine = ADP + protein N-phospho-L-histidine.</text>
        <dbReference type="EC" id="2.7.13.3"/>
    </reaction>
</comment>
<keyword evidence="13 23" id="KW-0067">ATP-binding</keyword>
<dbReference type="PRINTS" id="PR00344">
    <property type="entry name" value="BCTRLSENSOR"/>
</dbReference>
<dbReference type="Gene3D" id="1.20.5.1930">
    <property type="match status" value="1"/>
</dbReference>
<keyword evidence="6" id="KW-0004">4Fe-4S</keyword>
<dbReference type="InterPro" id="IPR005467">
    <property type="entry name" value="His_kinase_dom"/>
</dbReference>
<dbReference type="InterPro" id="IPR011712">
    <property type="entry name" value="Sig_transdc_His_kin_sub3_dim/P"/>
</dbReference>
<dbReference type="EMBL" id="BAAAGG010000022">
    <property type="protein sequence ID" value="GAA0763546.1"/>
    <property type="molecule type" value="Genomic_DNA"/>
</dbReference>
<evidence type="ECO:0000256" key="12">
    <source>
        <dbReference type="ARBA" id="ARBA00022777"/>
    </source>
</evidence>
<evidence type="ECO:0000256" key="7">
    <source>
        <dbReference type="ARBA" id="ARBA00022490"/>
    </source>
</evidence>
<evidence type="ECO:0000256" key="2">
    <source>
        <dbReference type="ARBA" id="ARBA00001966"/>
    </source>
</evidence>
<evidence type="ECO:0000256" key="15">
    <source>
        <dbReference type="ARBA" id="ARBA00023012"/>
    </source>
</evidence>
<evidence type="ECO:0000256" key="16">
    <source>
        <dbReference type="ARBA" id="ARBA00023014"/>
    </source>
</evidence>
<keyword evidence="10" id="KW-0479">Metal-binding</keyword>
<comment type="caution">
    <text evidence="23">The sequence shown here is derived from an EMBL/GenBank/DDBJ whole genome shotgun (WGS) entry which is preliminary data.</text>
</comment>
<dbReference type="CDD" id="cd16917">
    <property type="entry name" value="HATPase_UhpB-NarQ-NarX-like"/>
    <property type="match status" value="1"/>
</dbReference>
<name>A0ABN1KDS7_9FLAO</name>
<keyword evidence="11" id="KW-0547">Nucleotide-binding</keyword>
<dbReference type="Pfam" id="PF02518">
    <property type="entry name" value="HATPase_c"/>
    <property type="match status" value="1"/>
</dbReference>
<evidence type="ECO:0000256" key="19">
    <source>
        <dbReference type="SAM" id="Coils"/>
    </source>
</evidence>
<keyword evidence="7" id="KW-0963">Cytoplasm</keyword>
<keyword evidence="20" id="KW-0812">Transmembrane</keyword>
<dbReference type="InterPro" id="IPR036890">
    <property type="entry name" value="HATPase_C_sf"/>
</dbReference>
<dbReference type="Pfam" id="PF07730">
    <property type="entry name" value="HisKA_3"/>
    <property type="match status" value="1"/>
</dbReference>
<evidence type="ECO:0000256" key="4">
    <source>
        <dbReference type="ARBA" id="ARBA00012438"/>
    </source>
</evidence>
<evidence type="ECO:0000256" key="6">
    <source>
        <dbReference type="ARBA" id="ARBA00022485"/>
    </source>
</evidence>
<dbReference type="InterPro" id="IPR011990">
    <property type="entry name" value="TPR-like_helical_dom_sf"/>
</dbReference>
<dbReference type="Gene3D" id="1.25.40.10">
    <property type="entry name" value="Tetratricopeptide repeat domain"/>
    <property type="match status" value="1"/>
</dbReference>
<organism evidence="23 24">
    <name type="scientific">Psychroflexus lacisalsi</name>
    <dbReference type="NCBI Taxonomy" id="503928"/>
    <lineage>
        <taxon>Bacteria</taxon>
        <taxon>Pseudomonadati</taxon>
        <taxon>Bacteroidota</taxon>
        <taxon>Flavobacteriia</taxon>
        <taxon>Flavobacteriales</taxon>
        <taxon>Flavobacteriaceae</taxon>
        <taxon>Psychroflexus</taxon>
    </lineage>
</organism>
<evidence type="ECO:0000256" key="21">
    <source>
        <dbReference type="SAM" id="SignalP"/>
    </source>
</evidence>
<dbReference type="RefSeq" id="WP_224454696.1">
    <property type="nucleotide sequence ID" value="NZ_BAAAGG010000022.1"/>
</dbReference>
<dbReference type="PANTHER" id="PTHR24421:SF10">
    <property type="entry name" value="NITRATE_NITRITE SENSOR PROTEIN NARQ"/>
    <property type="match status" value="1"/>
</dbReference>
<dbReference type="SUPFAM" id="SSF55874">
    <property type="entry name" value="ATPase domain of HSP90 chaperone/DNA topoisomerase II/histidine kinase"/>
    <property type="match status" value="1"/>
</dbReference>
<comment type="cofactor">
    <cofactor evidence="2">
        <name>[4Fe-4S] cluster</name>
        <dbReference type="ChEBI" id="CHEBI:49883"/>
    </cofactor>
</comment>
<reference evidence="23 24" key="1">
    <citation type="journal article" date="2019" name="Int. J. Syst. Evol. Microbiol.">
        <title>The Global Catalogue of Microorganisms (GCM) 10K type strain sequencing project: providing services to taxonomists for standard genome sequencing and annotation.</title>
        <authorList>
            <consortium name="The Broad Institute Genomics Platform"/>
            <consortium name="The Broad Institute Genome Sequencing Center for Infectious Disease"/>
            <person name="Wu L."/>
            <person name="Ma J."/>
        </authorList>
    </citation>
    <scope>NUCLEOTIDE SEQUENCE [LARGE SCALE GENOMIC DNA]</scope>
    <source>
        <strain evidence="23 24">JCM 16231</strain>
    </source>
</reference>
<dbReference type="GO" id="GO:0005524">
    <property type="term" value="F:ATP binding"/>
    <property type="evidence" value="ECO:0007669"/>
    <property type="project" value="UniProtKB-KW"/>
</dbReference>
<evidence type="ECO:0000256" key="13">
    <source>
        <dbReference type="ARBA" id="ARBA00022840"/>
    </source>
</evidence>
<evidence type="ECO:0000313" key="24">
    <source>
        <dbReference type="Proteomes" id="UP001500185"/>
    </source>
</evidence>
<keyword evidence="19" id="KW-0175">Coiled coil</keyword>
<evidence type="ECO:0000256" key="8">
    <source>
        <dbReference type="ARBA" id="ARBA00022553"/>
    </source>
</evidence>
<feature type="coiled-coil region" evidence="19">
    <location>
        <begin position="325"/>
        <end position="357"/>
    </location>
</feature>